<evidence type="ECO:0000313" key="4">
    <source>
        <dbReference type="EMBL" id="CAK8675909.1"/>
    </source>
</evidence>
<dbReference type="EMBL" id="CAWYQH010000024">
    <property type="protein sequence ID" value="CAK8675909.1"/>
    <property type="molecule type" value="Genomic_DNA"/>
</dbReference>
<reference evidence="4 5" key="1">
    <citation type="submission" date="2024-02" db="EMBL/GenBank/DDBJ databases">
        <authorList>
            <person name="Daric V."/>
            <person name="Darras S."/>
        </authorList>
    </citation>
    <scope>NUCLEOTIDE SEQUENCE [LARGE SCALE GENOMIC DNA]</scope>
</reference>
<dbReference type="Pfam" id="PF12928">
    <property type="entry name" value="tRNA_int_end_N2"/>
    <property type="match status" value="1"/>
</dbReference>
<name>A0ABP0F863_CLALP</name>
<evidence type="ECO:0000313" key="5">
    <source>
        <dbReference type="Proteomes" id="UP001642483"/>
    </source>
</evidence>
<feature type="domain" description="tRNA-splicing endonuclease subunit Sen54 N-terminal" evidence="3">
    <location>
        <begin position="69"/>
        <end position="132"/>
    </location>
</feature>
<organism evidence="4 5">
    <name type="scientific">Clavelina lepadiformis</name>
    <name type="common">Light-bulb sea squirt</name>
    <name type="synonym">Ascidia lepadiformis</name>
    <dbReference type="NCBI Taxonomy" id="159417"/>
    <lineage>
        <taxon>Eukaryota</taxon>
        <taxon>Metazoa</taxon>
        <taxon>Chordata</taxon>
        <taxon>Tunicata</taxon>
        <taxon>Ascidiacea</taxon>
        <taxon>Aplousobranchia</taxon>
        <taxon>Clavelinidae</taxon>
        <taxon>Clavelina</taxon>
    </lineage>
</organism>
<dbReference type="Proteomes" id="UP001642483">
    <property type="component" value="Unassembled WGS sequence"/>
</dbReference>
<evidence type="ECO:0000256" key="1">
    <source>
        <dbReference type="ARBA" id="ARBA00005736"/>
    </source>
</evidence>
<keyword evidence="2" id="KW-0819">tRNA processing</keyword>
<dbReference type="PANTHER" id="PTHR21027:SF1">
    <property type="entry name" value="TRNA-SPLICING ENDONUCLEASE SUBUNIT SEN54"/>
    <property type="match status" value="1"/>
</dbReference>
<dbReference type="InterPro" id="IPR024336">
    <property type="entry name" value="tRNA_splic_suSen54_N"/>
</dbReference>
<gene>
    <name evidence="4" type="ORF">CVLEPA_LOCUS5433</name>
</gene>
<comment type="caution">
    <text evidence="4">The sequence shown here is derived from an EMBL/GenBank/DDBJ whole genome shotgun (WGS) entry which is preliminary data.</text>
</comment>
<evidence type="ECO:0000256" key="2">
    <source>
        <dbReference type="ARBA" id="ARBA00022694"/>
    </source>
</evidence>
<evidence type="ECO:0000259" key="3">
    <source>
        <dbReference type="Pfam" id="PF12928"/>
    </source>
</evidence>
<dbReference type="PANTHER" id="PTHR21027">
    <property type="entry name" value="TRNA-SPLICING ENDONUCLEASE SUBUNIT SEN54"/>
    <property type="match status" value="1"/>
</dbReference>
<keyword evidence="5" id="KW-1185">Reference proteome</keyword>
<proteinExistence type="inferred from homology"/>
<protein>
    <recommendedName>
        <fullName evidence="3">tRNA-splicing endonuclease subunit Sen54 N-terminal domain-containing protein</fullName>
    </recommendedName>
</protein>
<comment type="similarity">
    <text evidence="1">Belongs to the SEN54 family.</text>
</comment>
<accession>A0ABP0F863</accession>
<sequence>MKKALDESSLVLHDDEDIEFAQKLLDQRSGTNANELPSKGGAKLNYFRGTPEEEYRLEAYYQSQCKLTSAWKVRKLANLGQAEWRPELYVAEVIKQGKFMQTKCHYHHKGFFALYPEEALFLLDVGEIELTYKGAMLSMQDAYSLLLADSYGSNLCSIDEYLVYAHLSRIGYRVQRFSADTTRSLETNKSTNDTIVAKHEMSEDECTLSEEKEVKRIKLFSSGGSSQLSLSQIDYQPKLLHREWWITSAEDKDLLNHISFPECHHTPNQLATFPNFYDRKSNIVLKQQSMLFIPRQTTSYDCEVPRIWQERIHREDSHVKTTSRDDYSHPRSIDYQKLCRTAGNWGHFKRLVNEELIVKSNEMKWLHEIMWSGLEKPLLHCTDALNTQAILDKLNVCEATSTLKHDRTNSFVHTIRFNVYQTENMKAFRKTQPGKPFLRVVVTNPSVPIPTLNDITEIGVQSDGVPVKIAFVDSSKVLFFAFDSIQIPTDIVLG</sequence>
<dbReference type="InterPro" id="IPR024337">
    <property type="entry name" value="tRNA_splic_suSen54"/>
</dbReference>